<evidence type="ECO:0000256" key="6">
    <source>
        <dbReference type="ARBA" id="ARBA00022953"/>
    </source>
</evidence>
<dbReference type="EC" id="2.7.7.48" evidence="1"/>
<dbReference type="PROSITE" id="PS50522">
    <property type="entry name" value="RDRP_PHAGE"/>
    <property type="match status" value="1"/>
</dbReference>
<sequence length="578" mass="65654">MAIQPEEVVRLLDSDLVDQGFEKSESLLPDMTIAEAAAYSIRKSIVSKWNYDNSSAADSAALAKFLTSNKRCQEWSLPREYDTWTEMLVTGFKDAIASFWERPTRFGDSVIPLPLFDNPLDLFHEGRIGPGSNIGARGGDFYTKFFASPLTSTSESLYKWYRRYTANFPEWANAESIRIEHFGGARIVTGSRLSFVPKNDKISRCICTEPTLNTYFQLGVAAHLERRLRERYGIALQQQQFKNRDLARLGSLTNGLITLDLSSASDSISLNMVRQLFPPDFVRWLELFRCVETQVPGMGTVPLYMISSMGNGYTFPLQTLIFSAVVTSAANLRGIRLGSSQSGNTWGVFGDDIICPSSLTRDVIHLLDVLGFTVNSDKSFVEGPFRESCGSDFYLGTNIRGVYLKDLNTQASRFVAINQLLRFETRTGISLRRLIARIALECKFVPIPPWAMSNSGIQVPISMSYRRKDRDTQSYFFVGYEPLLPRIKIRDGFIVVPRSQKRRIYNPSGLLISFLQRSVNSESIGFRTDSFRYRKKRRIAPCWELCVIPPRDHQDYEVDWGRWDSVVESYSKELGFDP</sequence>
<comment type="catalytic activity">
    <reaction evidence="8">
        <text>RNA(n) + a ribonucleoside 5'-triphosphate = RNA(n+1) + diphosphate</text>
        <dbReference type="Rhea" id="RHEA:21248"/>
        <dbReference type="Rhea" id="RHEA-COMP:14527"/>
        <dbReference type="Rhea" id="RHEA-COMP:17342"/>
        <dbReference type="ChEBI" id="CHEBI:33019"/>
        <dbReference type="ChEBI" id="CHEBI:61557"/>
        <dbReference type="ChEBI" id="CHEBI:140395"/>
        <dbReference type="EC" id="2.7.7.48"/>
    </reaction>
</comment>
<keyword evidence="9" id="KW-0460">Magnesium</keyword>
<feature type="binding site" evidence="9">
    <location>
        <position position="352"/>
    </location>
    <ligand>
        <name>Mg(2+)</name>
        <dbReference type="ChEBI" id="CHEBI:18420"/>
        <label>2</label>
    </ligand>
</feature>
<proteinExistence type="predicted"/>
<dbReference type="GO" id="GO:0046872">
    <property type="term" value="F:metal ion binding"/>
    <property type="evidence" value="ECO:0007669"/>
    <property type="project" value="UniProtKB-KW"/>
</dbReference>
<evidence type="ECO:0000256" key="3">
    <source>
        <dbReference type="ARBA" id="ARBA00022679"/>
    </source>
</evidence>
<protein>
    <recommendedName>
        <fullName evidence="1">RNA-directed RNA polymerase</fullName>
        <ecNumber evidence="1">2.7.7.48</ecNumber>
    </recommendedName>
    <alternativeName>
        <fullName evidence="7">RNA replicase beta chain</fullName>
    </alternativeName>
</protein>
<dbReference type="GO" id="GO:0000166">
    <property type="term" value="F:nucleotide binding"/>
    <property type="evidence" value="ECO:0007669"/>
    <property type="project" value="UniProtKB-KW"/>
</dbReference>
<dbReference type="GO" id="GO:0039694">
    <property type="term" value="P:viral RNA genome replication"/>
    <property type="evidence" value="ECO:0007669"/>
    <property type="project" value="InterPro"/>
</dbReference>
<keyword evidence="5" id="KW-0547">Nucleotide-binding</keyword>
<dbReference type="InterPro" id="IPR005093">
    <property type="entry name" value="RNArep_beta"/>
</dbReference>
<organism evidence="11">
    <name type="scientific">Leviviridae sp</name>
    <dbReference type="NCBI Taxonomy" id="2027243"/>
    <lineage>
        <taxon>Viruses</taxon>
        <taxon>Riboviria</taxon>
        <taxon>Orthornavirae</taxon>
        <taxon>Lenarviricota</taxon>
        <taxon>Leviviricetes</taxon>
        <taxon>Norzivirales</taxon>
        <taxon>Fiersviridae</taxon>
    </lineage>
</organism>
<evidence type="ECO:0000256" key="5">
    <source>
        <dbReference type="ARBA" id="ARBA00022741"/>
    </source>
</evidence>
<name>A0A514D2J3_9VIRU</name>
<gene>
    <name evidence="11" type="ORF">H4BulkLitter22363_000003</name>
</gene>
<accession>A0A514D2J3</accession>
<keyword evidence="6" id="KW-0693">Viral RNA replication</keyword>
<dbReference type="EMBL" id="MN033670">
    <property type="protein sequence ID" value="QDH87841.1"/>
    <property type="molecule type" value="Genomic_RNA"/>
</dbReference>
<comment type="cofactor">
    <cofactor evidence="9">
        <name>Mg(2+)</name>
        <dbReference type="ChEBI" id="CHEBI:18420"/>
    </cofactor>
    <text evidence="9">Binds 2 Mg(2+) per subunit.</text>
</comment>
<feature type="binding site" evidence="9">
    <location>
        <position position="260"/>
    </location>
    <ligand>
        <name>Mg(2+)</name>
        <dbReference type="ChEBI" id="CHEBI:18420"/>
        <label>2</label>
    </ligand>
</feature>
<keyword evidence="3" id="KW-0808">Transferase</keyword>
<evidence type="ECO:0000256" key="7">
    <source>
        <dbReference type="ARBA" id="ARBA00030248"/>
    </source>
</evidence>
<keyword evidence="4" id="KW-0548">Nucleotidyltransferase</keyword>
<dbReference type="Pfam" id="PF03431">
    <property type="entry name" value="RNA_replicase_B"/>
    <property type="match status" value="1"/>
</dbReference>
<dbReference type="GO" id="GO:0003968">
    <property type="term" value="F:RNA-directed RNA polymerase activity"/>
    <property type="evidence" value="ECO:0007669"/>
    <property type="project" value="UniProtKB-KW"/>
</dbReference>
<evidence type="ECO:0000256" key="8">
    <source>
        <dbReference type="ARBA" id="ARBA00048744"/>
    </source>
</evidence>
<evidence type="ECO:0000256" key="4">
    <source>
        <dbReference type="ARBA" id="ARBA00022695"/>
    </source>
</evidence>
<keyword evidence="2 11" id="KW-0696">RNA-directed RNA polymerase</keyword>
<evidence type="ECO:0000256" key="1">
    <source>
        <dbReference type="ARBA" id="ARBA00012494"/>
    </source>
</evidence>
<reference evidence="11" key="1">
    <citation type="submission" date="2019-05" db="EMBL/GenBank/DDBJ databases">
        <title>Metatranscriptomic reconstruction reveals RNA viruses with the potential to shape carbon cycling in soil.</title>
        <authorList>
            <person name="Starr E.P."/>
            <person name="Nuccio E."/>
            <person name="Pett-Ridge J."/>
            <person name="Banfield J.F."/>
            <person name="Firestone M.K."/>
        </authorList>
    </citation>
    <scope>NUCLEOTIDE SEQUENCE</scope>
    <source>
        <strain evidence="11">H4_Bulk_Litter_22_scaffold_363</strain>
    </source>
</reference>
<feature type="domain" description="RdRp catalytic" evidence="10">
    <location>
        <begin position="245"/>
        <end position="383"/>
    </location>
</feature>
<evidence type="ECO:0000259" key="10">
    <source>
        <dbReference type="PROSITE" id="PS50522"/>
    </source>
</evidence>
<evidence type="ECO:0000313" key="11">
    <source>
        <dbReference type="EMBL" id="QDH87841.1"/>
    </source>
</evidence>
<evidence type="ECO:0000256" key="2">
    <source>
        <dbReference type="ARBA" id="ARBA00022484"/>
    </source>
</evidence>
<feature type="binding site" evidence="9">
    <location>
        <position position="351"/>
    </location>
    <ligand>
        <name>Mg(2+)</name>
        <dbReference type="ChEBI" id="CHEBI:18420"/>
        <label>2</label>
    </ligand>
</feature>
<dbReference type="InterPro" id="IPR007096">
    <property type="entry name" value="RNA-dir_Rpol_cat_phage"/>
</dbReference>
<keyword evidence="9" id="KW-0479">Metal-binding</keyword>
<evidence type="ECO:0000256" key="9">
    <source>
        <dbReference type="PIRSR" id="PIRSR605093-1"/>
    </source>
</evidence>